<proteinExistence type="predicted"/>
<dbReference type="AlphaFoldDB" id="A0A8S0YV46"/>
<reference evidence="2 3" key="1">
    <citation type="submission" date="2020-04" db="EMBL/GenBank/DDBJ databases">
        <authorList>
            <person name="Wallbank WR R."/>
            <person name="Pardo Diaz C."/>
            <person name="Kozak K."/>
            <person name="Martin S."/>
            <person name="Jiggins C."/>
            <person name="Moest M."/>
            <person name="Warren A I."/>
            <person name="Byers J.R.P. K."/>
            <person name="Montejo-Kovacevich G."/>
            <person name="Yen C E."/>
        </authorList>
    </citation>
    <scope>NUCLEOTIDE SEQUENCE [LARGE SCALE GENOMIC DNA]</scope>
</reference>
<accession>A0A8S0YV46</accession>
<comment type="caution">
    <text evidence="2">The sequence shown here is derived from an EMBL/GenBank/DDBJ whole genome shotgun (WGS) entry which is preliminary data.</text>
</comment>
<gene>
    <name evidence="2" type="ORF">APLA_LOCUS1733</name>
</gene>
<organism evidence="2 3">
    <name type="scientific">Arctia plantaginis</name>
    <name type="common">Wood tiger moth</name>
    <name type="synonym">Phalaena plantaginis</name>
    <dbReference type="NCBI Taxonomy" id="874455"/>
    <lineage>
        <taxon>Eukaryota</taxon>
        <taxon>Metazoa</taxon>
        <taxon>Ecdysozoa</taxon>
        <taxon>Arthropoda</taxon>
        <taxon>Hexapoda</taxon>
        <taxon>Insecta</taxon>
        <taxon>Pterygota</taxon>
        <taxon>Neoptera</taxon>
        <taxon>Endopterygota</taxon>
        <taxon>Lepidoptera</taxon>
        <taxon>Glossata</taxon>
        <taxon>Ditrysia</taxon>
        <taxon>Noctuoidea</taxon>
        <taxon>Erebidae</taxon>
        <taxon>Arctiinae</taxon>
        <taxon>Arctia</taxon>
    </lineage>
</organism>
<evidence type="ECO:0000313" key="3">
    <source>
        <dbReference type="Proteomes" id="UP000494106"/>
    </source>
</evidence>
<protein>
    <submittedName>
        <fullName evidence="2">Uncharacterized protein</fullName>
    </submittedName>
</protein>
<keyword evidence="3" id="KW-1185">Reference proteome</keyword>
<dbReference type="EMBL" id="CADEBC010000135">
    <property type="protein sequence ID" value="CAB3223611.1"/>
    <property type="molecule type" value="Genomic_DNA"/>
</dbReference>
<name>A0A8S0YV46_ARCPL</name>
<evidence type="ECO:0000256" key="1">
    <source>
        <dbReference type="SAM" id="MobiDB-lite"/>
    </source>
</evidence>
<evidence type="ECO:0000313" key="2">
    <source>
        <dbReference type="EMBL" id="CAB3223611.1"/>
    </source>
</evidence>
<feature type="region of interest" description="Disordered" evidence="1">
    <location>
        <begin position="44"/>
        <end position="66"/>
    </location>
</feature>
<dbReference type="Proteomes" id="UP000494106">
    <property type="component" value="Unassembled WGS sequence"/>
</dbReference>
<sequence>MFFRVKRGYRAKAGGGWRSRVSADSPFSSASHYGLVLRTIGAAHHRTHAPTSPFQEKKNPPSPMVV</sequence>